<evidence type="ECO:0000313" key="2">
    <source>
        <dbReference type="EMBL" id="KAF5575878.1"/>
    </source>
</evidence>
<protein>
    <submittedName>
        <fullName evidence="2">Uncharacterized protein</fullName>
    </submittedName>
</protein>
<evidence type="ECO:0000313" key="3">
    <source>
        <dbReference type="Proteomes" id="UP000546213"/>
    </source>
</evidence>
<feature type="region of interest" description="Disordered" evidence="1">
    <location>
        <begin position="163"/>
        <end position="251"/>
    </location>
</feature>
<keyword evidence="3" id="KW-1185">Reference proteome</keyword>
<name>A0A8H5KMB7_9HYPO</name>
<organism evidence="2 3">
    <name type="scientific">Fusarium pseudocircinatum</name>
    <dbReference type="NCBI Taxonomy" id="56676"/>
    <lineage>
        <taxon>Eukaryota</taxon>
        <taxon>Fungi</taxon>
        <taxon>Dikarya</taxon>
        <taxon>Ascomycota</taxon>
        <taxon>Pezizomycotina</taxon>
        <taxon>Sordariomycetes</taxon>
        <taxon>Hypocreomycetidae</taxon>
        <taxon>Hypocreales</taxon>
        <taxon>Nectriaceae</taxon>
        <taxon>Fusarium</taxon>
        <taxon>Fusarium fujikuroi species complex</taxon>
    </lineage>
</organism>
<dbReference type="Proteomes" id="UP000546213">
    <property type="component" value="Unassembled WGS sequence"/>
</dbReference>
<feature type="region of interest" description="Disordered" evidence="1">
    <location>
        <begin position="117"/>
        <end position="136"/>
    </location>
</feature>
<evidence type="ECO:0000256" key="1">
    <source>
        <dbReference type="SAM" id="MobiDB-lite"/>
    </source>
</evidence>
<comment type="caution">
    <text evidence="2">The sequence shown here is derived from an EMBL/GenBank/DDBJ whole genome shotgun (WGS) entry which is preliminary data.</text>
</comment>
<dbReference type="OrthoDB" id="5093989at2759"/>
<accession>A0A8H5KMB7</accession>
<dbReference type="AlphaFoldDB" id="A0A8H5KMB7"/>
<proteinExistence type="predicted"/>
<sequence>MASSKINIRLESADFDPLDIGARRFYLEARFRPLASSDMLQQARTKAIELQSKHLAGRGLGEVSAVYFEYHVDVTIWKLIAKHLMITKYNPWPWSVSLDENDLSQGASPVFREWCQSQADARSRDQGPVPQSQAEAEGMALEAFQRARELDLEGFRLQLIARQWPSEDETPPRDLSGIQPLDGRAMKRRLTGGEEQDAGNLTNEDRSTDVSSSSKRARLANTAAVDSLKVEDSQDDPLVHLSMVPPHHQNK</sequence>
<dbReference type="EMBL" id="JAAOAS010000453">
    <property type="protein sequence ID" value="KAF5575878.1"/>
    <property type="molecule type" value="Genomic_DNA"/>
</dbReference>
<reference evidence="2 3" key="1">
    <citation type="submission" date="2020-05" db="EMBL/GenBank/DDBJ databases">
        <title>Identification and distribution of gene clusters putatively required for synthesis of sphingolipid metabolism inhibitors in phylogenetically diverse species of the filamentous fungus Fusarium.</title>
        <authorList>
            <person name="Kim H.-S."/>
            <person name="Busman M."/>
            <person name="Brown D.W."/>
            <person name="Divon H."/>
            <person name="Uhlig S."/>
            <person name="Proctor R.H."/>
        </authorList>
    </citation>
    <scope>NUCLEOTIDE SEQUENCE [LARGE SCALE GENOMIC DNA]</scope>
    <source>
        <strain evidence="2 3">NRRL 36939</strain>
    </source>
</reference>
<gene>
    <name evidence="2" type="ORF">FPCIR_12929</name>
</gene>